<gene>
    <name evidence="1" type="ORF">ACFOOQ_02340</name>
</gene>
<organism evidence="1 2">
    <name type="scientific">Ferrovibrio xuzhouensis</name>
    <dbReference type="NCBI Taxonomy" id="1576914"/>
    <lineage>
        <taxon>Bacteria</taxon>
        <taxon>Pseudomonadati</taxon>
        <taxon>Pseudomonadota</taxon>
        <taxon>Alphaproteobacteria</taxon>
        <taxon>Rhodospirillales</taxon>
        <taxon>Rhodospirillaceae</taxon>
        <taxon>Ferrovibrio</taxon>
    </lineage>
</organism>
<reference evidence="2" key="1">
    <citation type="journal article" date="2019" name="Int. J. Syst. Evol. Microbiol.">
        <title>The Global Catalogue of Microorganisms (GCM) 10K type strain sequencing project: providing services to taxonomists for standard genome sequencing and annotation.</title>
        <authorList>
            <consortium name="The Broad Institute Genomics Platform"/>
            <consortium name="The Broad Institute Genome Sequencing Center for Infectious Disease"/>
            <person name="Wu L."/>
            <person name="Ma J."/>
        </authorList>
    </citation>
    <scope>NUCLEOTIDE SEQUENCE [LARGE SCALE GENOMIC DNA]</scope>
    <source>
        <strain evidence="2">KCTC 42182</strain>
    </source>
</reference>
<keyword evidence="2" id="KW-1185">Reference proteome</keyword>
<dbReference type="RefSeq" id="WP_379721207.1">
    <property type="nucleotide sequence ID" value="NZ_JBHRYJ010000001.1"/>
</dbReference>
<name>A0ABV7VA82_9PROT</name>
<evidence type="ECO:0008006" key="3">
    <source>
        <dbReference type="Google" id="ProtNLM"/>
    </source>
</evidence>
<accession>A0ABV7VA82</accession>
<proteinExistence type="predicted"/>
<comment type="caution">
    <text evidence="1">The sequence shown here is derived from an EMBL/GenBank/DDBJ whole genome shotgun (WGS) entry which is preliminary data.</text>
</comment>
<protein>
    <recommendedName>
        <fullName evidence="3">Restriction endonuclease</fullName>
    </recommendedName>
</protein>
<dbReference type="EMBL" id="JBHRYJ010000001">
    <property type="protein sequence ID" value="MFC3674364.1"/>
    <property type="molecule type" value="Genomic_DNA"/>
</dbReference>
<sequence length="235" mass="27627">MDKSEKAAALYLSHQGYTNIKFEPDGNIPPDFVIDNRIAVEVRRLNQHFQTGDKTRGLEEAEYPLVSKLQKLLKQLGPTPPKESWYVFFQFSRPLPKWRIIKDHITQHLSHFSSLGCRENSDFRLTRNFKYHVAQTGELKDTYFRYGGHNDHDSGGWVVAEIIRNLDICVKEKSEKTAKYRSRYSEWWLVLPDHIGRGLLDENDKQQLRTAFKMRQDWDRIILVNPENPVHGFDI</sequence>
<evidence type="ECO:0000313" key="1">
    <source>
        <dbReference type="EMBL" id="MFC3674364.1"/>
    </source>
</evidence>
<dbReference type="Proteomes" id="UP001595711">
    <property type="component" value="Unassembled WGS sequence"/>
</dbReference>
<evidence type="ECO:0000313" key="2">
    <source>
        <dbReference type="Proteomes" id="UP001595711"/>
    </source>
</evidence>